<dbReference type="GO" id="GO:0015267">
    <property type="term" value="F:channel activity"/>
    <property type="evidence" value="ECO:0007669"/>
    <property type="project" value="InterPro"/>
</dbReference>
<evidence type="ECO:0000256" key="2">
    <source>
        <dbReference type="ARBA" id="ARBA00022692"/>
    </source>
</evidence>
<dbReference type="Gramene" id="PRQ21401">
    <property type="protein sequence ID" value="PRQ21401"/>
    <property type="gene ID" value="RchiOBHm_Chr7g0238841"/>
</dbReference>
<evidence type="ECO:0000313" key="5">
    <source>
        <dbReference type="EMBL" id="PRQ21401.1"/>
    </source>
</evidence>
<name>A0A2P6PHJ8_ROSCH</name>
<organism evidence="5 6">
    <name type="scientific">Rosa chinensis</name>
    <name type="common">China rose</name>
    <dbReference type="NCBI Taxonomy" id="74649"/>
    <lineage>
        <taxon>Eukaryota</taxon>
        <taxon>Viridiplantae</taxon>
        <taxon>Streptophyta</taxon>
        <taxon>Embryophyta</taxon>
        <taxon>Tracheophyta</taxon>
        <taxon>Spermatophyta</taxon>
        <taxon>Magnoliopsida</taxon>
        <taxon>eudicotyledons</taxon>
        <taxon>Gunneridae</taxon>
        <taxon>Pentapetalae</taxon>
        <taxon>rosids</taxon>
        <taxon>fabids</taxon>
        <taxon>Rosales</taxon>
        <taxon>Rosaceae</taxon>
        <taxon>Rosoideae</taxon>
        <taxon>Rosoideae incertae sedis</taxon>
        <taxon>Rosa</taxon>
    </lineage>
</organism>
<keyword evidence="3" id="KW-1133">Transmembrane helix</keyword>
<gene>
    <name evidence="5" type="ORF">RchiOBHm_Chr7g0238841</name>
</gene>
<dbReference type="InterPro" id="IPR000425">
    <property type="entry name" value="MIP"/>
</dbReference>
<dbReference type="InterPro" id="IPR023271">
    <property type="entry name" value="Aquaporin-like"/>
</dbReference>
<keyword evidence="4" id="KW-0472">Membrane</keyword>
<dbReference type="GO" id="GO:0016020">
    <property type="term" value="C:membrane"/>
    <property type="evidence" value="ECO:0007669"/>
    <property type="project" value="UniProtKB-SubCell"/>
</dbReference>
<dbReference type="PANTHER" id="PTHR45724:SF21">
    <property type="entry name" value="MAJOR INTRINSIC PROTEIN"/>
    <property type="match status" value="1"/>
</dbReference>
<reference evidence="5 6" key="1">
    <citation type="journal article" date="2018" name="Nat. Genet.">
        <title>The Rosa genome provides new insights in the design of modern roses.</title>
        <authorList>
            <person name="Bendahmane M."/>
        </authorList>
    </citation>
    <scope>NUCLEOTIDE SEQUENCE [LARGE SCALE GENOMIC DNA]</scope>
    <source>
        <strain evidence="6">cv. Old Blush</strain>
    </source>
</reference>
<evidence type="ECO:0000256" key="3">
    <source>
        <dbReference type="ARBA" id="ARBA00022989"/>
    </source>
</evidence>
<evidence type="ECO:0000256" key="1">
    <source>
        <dbReference type="ARBA" id="ARBA00004141"/>
    </source>
</evidence>
<dbReference type="AlphaFoldDB" id="A0A2P6PHJ8"/>
<protein>
    <submittedName>
        <fullName evidence="5">Putative major intrinsic protein</fullName>
    </submittedName>
</protein>
<sequence>MGIAMLGRVSSCHLNPAASIALAADRKFPYKHMTAATLASSTLRLLFQDNINVTVTLYSDSTTHLQALVWEFIATFILMFTICGVATDHKATIQKEICEDSTVGSSYNFVRMILKTIWDDPTVGSSYNCVKMIQKVIHEDPTVGSSYNFVRMILRAIRDNPTVGSSYNFERMNLRAIREELTVGSSYKSLLFSGRLLLLHCIVFFGSEPVKSDPNDKTLPPVWSSVRDFFLF</sequence>
<proteinExistence type="predicted"/>
<dbReference type="Proteomes" id="UP000238479">
    <property type="component" value="Chromosome 7"/>
</dbReference>
<dbReference type="PANTHER" id="PTHR45724">
    <property type="entry name" value="AQUAPORIN NIP2-1"/>
    <property type="match status" value="1"/>
</dbReference>
<evidence type="ECO:0000256" key="4">
    <source>
        <dbReference type="ARBA" id="ARBA00023136"/>
    </source>
</evidence>
<dbReference type="Gene3D" id="1.20.1080.10">
    <property type="entry name" value="Glycerol uptake facilitator protein"/>
    <property type="match status" value="1"/>
</dbReference>
<accession>A0A2P6PHJ8</accession>
<dbReference type="EMBL" id="PDCK01000045">
    <property type="protein sequence ID" value="PRQ21401.1"/>
    <property type="molecule type" value="Genomic_DNA"/>
</dbReference>
<keyword evidence="6" id="KW-1185">Reference proteome</keyword>
<dbReference type="STRING" id="74649.A0A2P6PHJ8"/>
<evidence type="ECO:0000313" key="6">
    <source>
        <dbReference type="Proteomes" id="UP000238479"/>
    </source>
</evidence>
<comment type="subcellular location">
    <subcellularLocation>
        <location evidence="1">Membrane</location>
        <topology evidence="1">Multi-pass membrane protein</topology>
    </subcellularLocation>
</comment>
<comment type="caution">
    <text evidence="5">The sequence shown here is derived from an EMBL/GenBank/DDBJ whole genome shotgun (WGS) entry which is preliminary data.</text>
</comment>
<dbReference type="InterPro" id="IPR034294">
    <property type="entry name" value="Aquaporin_transptr"/>
</dbReference>
<dbReference type="Pfam" id="PF00230">
    <property type="entry name" value="MIP"/>
    <property type="match status" value="1"/>
</dbReference>
<dbReference type="SUPFAM" id="SSF81338">
    <property type="entry name" value="Aquaporin-like"/>
    <property type="match status" value="1"/>
</dbReference>
<keyword evidence="2" id="KW-0812">Transmembrane</keyword>